<dbReference type="Pfam" id="PF07453">
    <property type="entry name" value="NUMOD1"/>
    <property type="match status" value="1"/>
</dbReference>
<keyword evidence="2 5" id="KW-0255">Endonuclease</keyword>
<dbReference type="InterPro" id="IPR003611">
    <property type="entry name" value="NUMOD3"/>
</dbReference>
<dbReference type="SMART" id="SM00497">
    <property type="entry name" value="IENR1"/>
    <property type="match status" value="1"/>
</dbReference>
<evidence type="ECO:0000256" key="1">
    <source>
        <dbReference type="ARBA" id="ARBA00022722"/>
    </source>
</evidence>
<dbReference type="GO" id="GO:0016787">
    <property type="term" value="F:hydrolase activity"/>
    <property type="evidence" value="ECO:0007669"/>
    <property type="project" value="UniProtKB-KW"/>
</dbReference>
<keyword evidence="6" id="KW-1185">Reference proteome</keyword>
<dbReference type="STRING" id="212602.A0A420HUQ4"/>
<feature type="domain" description="Nuclease associated modular" evidence="4">
    <location>
        <begin position="53"/>
        <end position="69"/>
    </location>
</feature>
<dbReference type="InterPro" id="IPR006350">
    <property type="entry name" value="Intron_endoG1"/>
</dbReference>
<proteinExistence type="predicted"/>
<name>A0A420HUQ4_9PEZI</name>
<evidence type="ECO:0000256" key="3">
    <source>
        <dbReference type="ARBA" id="ARBA00022801"/>
    </source>
</evidence>
<keyword evidence="1" id="KW-0540">Nuclease</keyword>
<dbReference type="Pfam" id="PF07460">
    <property type="entry name" value="NUMOD3"/>
    <property type="match status" value="1"/>
</dbReference>
<accession>A0A420HUQ4</accession>
<dbReference type="GO" id="GO:0004519">
    <property type="term" value="F:endonuclease activity"/>
    <property type="evidence" value="ECO:0007669"/>
    <property type="project" value="UniProtKB-KW"/>
</dbReference>
<dbReference type="InterPro" id="IPR035901">
    <property type="entry name" value="GIY-YIG_endonuc_sf"/>
</dbReference>
<dbReference type="SMART" id="SM00496">
    <property type="entry name" value="IENR2"/>
    <property type="match status" value="2"/>
</dbReference>
<dbReference type="InterPro" id="IPR003647">
    <property type="entry name" value="Intron_nuc_1_rpt"/>
</dbReference>
<dbReference type="Gene3D" id="3.40.1440.10">
    <property type="entry name" value="GIY-YIG endonuclease"/>
    <property type="match status" value="1"/>
</dbReference>
<evidence type="ECO:0000313" key="5">
    <source>
        <dbReference type="EMBL" id="RKF61146.1"/>
    </source>
</evidence>
<dbReference type="OrthoDB" id="3798971at2759"/>
<sequence>MLINKALLKYGYSGFMLDILEFCDKDEVIVREQYYLDLFKPEYNILKKAGSSLGFTHSFETKAKMREARLNYIVSEETRAKIRANNLNRSEEFKEIERVRLREFNLTTKGVPIEVINVLTNEKTIYLSIRQAASKLGVVHTSIRRVLESKKLLKAIYRISYLSKDK</sequence>
<feature type="domain" description="Nuclease associated modular" evidence="4">
    <location>
        <begin position="70"/>
        <end position="86"/>
    </location>
</feature>
<organism evidence="5 6">
    <name type="scientific">Erysiphe neolycopersici</name>
    <dbReference type="NCBI Taxonomy" id="212602"/>
    <lineage>
        <taxon>Eukaryota</taxon>
        <taxon>Fungi</taxon>
        <taxon>Dikarya</taxon>
        <taxon>Ascomycota</taxon>
        <taxon>Pezizomycotina</taxon>
        <taxon>Leotiomycetes</taxon>
        <taxon>Erysiphales</taxon>
        <taxon>Erysiphaceae</taxon>
        <taxon>Erysiphe</taxon>
    </lineage>
</organism>
<dbReference type="SUPFAM" id="SSF64496">
    <property type="entry name" value="DNA-binding domain of intron-encoded endonucleases"/>
    <property type="match status" value="1"/>
</dbReference>
<gene>
    <name evidence="5" type="ORF">OnM2_044036</name>
</gene>
<comment type="caution">
    <text evidence="5">The sequence shown here is derived from an EMBL/GenBank/DDBJ whole genome shotgun (WGS) entry which is preliminary data.</text>
</comment>
<dbReference type="GO" id="GO:0003677">
    <property type="term" value="F:DNA binding"/>
    <property type="evidence" value="ECO:0007669"/>
    <property type="project" value="InterPro"/>
</dbReference>
<keyword evidence="3" id="KW-0378">Hydrolase</keyword>
<evidence type="ECO:0000259" key="4">
    <source>
        <dbReference type="SMART" id="SM00496"/>
    </source>
</evidence>
<dbReference type="NCBIfam" id="TIGR01453">
    <property type="entry name" value="grpIintron_endo"/>
    <property type="match status" value="1"/>
</dbReference>
<dbReference type="EMBL" id="MCFK01004480">
    <property type="protein sequence ID" value="RKF61146.1"/>
    <property type="molecule type" value="Genomic_DNA"/>
</dbReference>
<dbReference type="Proteomes" id="UP000286134">
    <property type="component" value="Unassembled WGS sequence"/>
</dbReference>
<protein>
    <submittedName>
        <fullName evidence="5">Putative intron-encoded endonuclease bI1</fullName>
    </submittedName>
</protein>
<dbReference type="SUPFAM" id="SSF82771">
    <property type="entry name" value="GIY-YIG endonuclease"/>
    <property type="match status" value="1"/>
</dbReference>
<dbReference type="InterPro" id="IPR010896">
    <property type="entry name" value="NUMOD1"/>
</dbReference>
<reference evidence="5 6" key="1">
    <citation type="journal article" date="2018" name="BMC Genomics">
        <title>Comparative genome analyses reveal sequence features reflecting distinct modes of host-adaptation between dicot and monocot powdery mildew.</title>
        <authorList>
            <person name="Wu Y."/>
            <person name="Ma X."/>
            <person name="Pan Z."/>
            <person name="Kale S.D."/>
            <person name="Song Y."/>
            <person name="King H."/>
            <person name="Zhang Q."/>
            <person name="Presley C."/>
            <person name="Deng X."/>
            <person name="Wei C.I."/>
            <person name="Xiao S."/>
        </authorList>
    </citation>
    <scope>NUCLEOTIDE SEQUENCE [LARGE SCALE GENOMIC DNA]</scope>
    <source>
        <strain evidence="5">UMSG2</strain>
    </source>
</reference>
<dbReference type="AlphaFoldDB" id="A0A420HUQ4"/>
<evidence type="ECO:0000256" key="2">
    <source>
        <dbReference type="ARBA" id="ARBA00022759"/>
    </source>
</evidence>
<evidence type="ECO:0000313" key="6">
    <source>
        <dbReference type="Proteomes" id="UP000286134"/>
    </source>
</evidence>